<evidence type="ECO:0000313" key="1">
    <source>
        <dbReference type="EMBL" id="KAJ2805469.1"/>
    </source>
</evidence>
<dbReference type="EMBL" id="JANBUP010001476">
    <property type="protein sequence ID" value="KAJ2805469.1"/>
    <property type="molecule type" value="Genomic_DNA"/>
</dbReference>
<organism evidence="1 2">
    <name type="scientific">Coemansia furcata</name>
    <dbReference type="NCBI Taxonomy" id="417177"/>
    <lineage>
        <taxon>Eukaryota</taxon>
        <taxon>Fungi</taxon>
        <taxon>Fungi incertae sedis</taxon>
        <taxon>Zoopagomycota</taxon>
        <taxon>Kickxellomycotina</taxon>
        <taxon>Kickxellomycetes</taxon>
        <taxon>Kickxellales</taxon>
        <taxon>Kickxellaceae</taxon>
        <taxon>Coemansia</taxon>
    </lineage>
</organism>
<protein>
    <submittedName>
        <fullName evidence="1">Uncharacterized protein</fullName>
    </submittedName>
</protein>
<dbReference type="Proteomes" id="UP001140096">
    <property type="component" value="Unassembled WGS sequence"/>
</dbReference>
<reference evidence="1" key="1">
    <citation type="submission" date="2022-07" db="EMBL/GenBank/DDBJ databases">
        <title>Phylogenomic reconstructions and comparative analyses of Kickxellomycotina fungi.</title>
        <authorList>
            <person name="Reynolds N.K."/>
            <person name="Stajich J.E."/>
            <person name="Barry K."/>
            <person name="Grigoriev I.V."/>
            <person name="Crous P."/>
            <person name="Smith M.E."/>
        </authorList>
    </citation>
    <scope>NUCLEOTIDE SEQUENCE</scope>
    <source>
        <strain evidence="1">CBS 102833</strain>
    </source>
</reference>
<comment type="caution">
    <text evidence="1">The sequence shown here is derived from an EMBL/GenBank/DDBJ whole genome shotgun (WGS) entry which is preliminary data.</text>
</comment>
<proteinExistence type="predicted"/>
<name>A0ACC1LDL9_9FUNG</name>
<keyword evidence="2" id="KW-1185">Reference proteome</keyword>
<sequence>MSDTSEQQRLPRAFIGIHDKTPEMRILYVTSSTRELIGFEASEVVGQTALWFIDNGNADEYEEHFGGDSDDSVILTQVYIRSNFERPVYTRLVSFGCDNLVFNVCFPYSDSVPRVVNGPLRVEKLSSGSGSELMHRQRSLMAAHQERHRTTVLGGGLARACLTLESIDECSERPMGPRVLFASNSFDRIINVDACDMQGVPFLFLVAPVDVAKAGRFLDNIKTASNIVIEHLQLLVDPLGESPSGTVAVEMMAAGADNGAIMLCQLARPPPGAGGQSDDGYMSLEEIISSEAETTDIAEMWR</sequence>
<accession>A0ACC1LDL9</accession>
<gene>
    <name evidence="1" type="ORF">H4S07_004011</name>
</gene>
<evidence type="ECO:0000313" key="2">
    <source>
        <dbReference type="Proteomes" id="UP001140096"/>
    </source>
</evidence>